<dbReference type="OrthoDB" id="2349068at2759"/>
<dbReference type="CDD" id="cd04730">
    <property type="entry name" value="NPD_like"/>
    <property type="match status" value="1"/>
</dbReference>
<name>A0A9P5TT87_GYMJU</name>
<dbReference type="InterPro" id="IPR004136">
    <property type="entry name" value="NMO"/>
</dbReference>
<evidence type="ECO:0000313" key="5">
    <source>
        <dbReference type="Proteomes" id="UP000724874"/>
    </source>
</evidence>
<comment type="caution">
    <text evidence="4">The sequence shown here is derived from an EMBL/GenBank/DDBJ whole genome shotgun (WGS) entry which is preliminary data.</text>
</comment>
<dbReference type="PANTHER" id="PTHR32332">
    <property type="entry name" value="2-NITROPROPANE DIOXYGENASE"/>
    <property type="match status" value="1"/>
</dbReference>
<keyword evidence="2" id="KW-0288">FMN</keyword>
<organism evidence="4 5">
    <name type="scientific">Gymnopilus junonius</name>
    <name type="common">Spectacular rustgill mushroom</name>
    <name type="synonym">Gymnopilus spectabilis subsp. junonius</name>
    <dbReference type="NCBI Taxonomy" id="109634"/>
    <lineage>
        <taxon>Eukaryota</taxon>
        <taxon>Fungi</taxon>
        <taxon>Dikarya</taxon>
        <taxon>Basidiomycota</taxon>
        <taxon>Agaricomycotina</taxon>
        <taxon>Agaricomycetes</taxon>
        <taxon>Agaricomycetidae</taxon>
        <taxon>Agaricales</taxon>
        <taxon>Agaricineae</taxon>
        <taxon>Hymenogastraceae</taxon>
        <taxon>Gymnopilus</taxon>
    </lineage>
</organism>
<accession>A0A9P5TT87</accession>
<sequence length="319" mass="34587">MRPDGLRRHSRLGLRRHILWRIWHCGPGFDASDMIKQDLKTIREKLAIPPERPVPVGVGFIGWILDMVPDESRLEQVLDEKPVALWLAFGVDLGKYVARIRAHDNKRAQKTIIFVIVNSVEMALKAANEWKVDIVVVQGTEAGGHGGSESPPLLSLLPAVLDAIPQGPLVVAAGGVSNGRQIAALLTAGANGVVLGTRFLFTPECKYNSDQKNALLKAGLNDTVRTLAYDEVGQTNYWPPKHNGRAICNKVMDDFNEGLDLETRLKRFEESAAAGETSRLIVWAGVGVGLTNKILPASDVVSELEKEALAALGAGSKLA</sequence>
<dbReference type="EMBL" id="JADNYJ010000006">
    <property type="protein sequence ID" value="KAF8910458.1"/>
    <property type="molecule type" value="Genomic_DNA"/>
</dbReference>
<dbReference type="Pfam" id="PF03060">
    <property type="entry name" value="NMO"/>
    <property type="match status" value="1"/>
</dbReference>
<evidence type="ECO:0000256" key="3">
    <source>
        <dbReference type="ARBA" id="ARBA00023002"/>
    </source>
</evidence>
<evidence type="ECO:0000256" key="1">
    <source>
        <dbReference type="ARBA" id="ARBA00022630"/>
    </source>
</evidence>
<dbReference type="InterPro" id="IPR013785">
    <property type="entry name" value="Aldolase_TIM"/>
</dbReference>
<dbReference type="GO" id="GO:0051213">
    <property type="term" value="F:dioxygenase activity"/>
    <property type="evidence" value="ECO:0007669"/>
    <property type="project" value="UniProtKB-KW"/>
</dbReference>
<keyword evidence="4" id="KW-0223">Dioxygenase</keyword>
<protein>
    <submittedName>
        <fullName evidence="4">2-nitropropane dioxygenase</fullName>
    </submittedName>
</protein>
<dbReference type="Proteomes" id="UP000724874">
    <property type="component" value="Unassembled WGS sequence"/>
</dbReference>
<dbReference type="AlphaFoldDB" id="A0A9P5TT87"/>
<keyword evidence="3" id="KW-0560">Oxidoreductase</keyword>
<dbReference type="GO" id="GO:0018580">
    <property type="term" value="F:nitronate monooxygenase activity"/>
    <property type="evidence" value="ECO:0007669"/>
    <property type="project" value="InterPro"/>
</dbReference>
<dbReference type="SUPFAM" id="SSF51412">
    <property type="entry name" value="Inosine monophosphate dehydrogenase (IMPDH)"/>
    <property type="match status" value="1"/>
</dbReference>
<dbReference type="Gene3D" id="3.20.20.70">
    <property type="entry name" value="Aldolase class I"/>
    <property type="match status" value="1"/>
</dbReference>
<reference evidence="4" key="1">
    <citation type="submission" date="2020-11" db="EMBL/GenBank/DDBJ databases">
        <authorList>
            <consortium name="DOE Joint Genome Institute"/>
            <person name="Ahrendt S."/>
            <person name="Riley R."/>
            <person name="Andreopoulos W."/>
            <person name="LaButti K."/>
            <person name="Pangilinan J."/>
            <person name="Ruiz-duenas F.J."/>
            <person name="Barrasa J.M."/>
            <person name="Sanchez-Garcia M."/>
            <person name="Camarero S."/>
            <person name="Miyauchi S."/>
            <person name="Serrano A."/>
            <person name="Linde D."/>
            <person name="Babiker R."/>
            <person name="Drula E."/>
            <person name="Ayuso-Fernandez I."/>
            <person name="Pacheco R."/>
            <person name="Padilla G."/>
            <person name="Ferreira P."/>
            <person name="Barriuso J."/>
            <person name="Kellner H."/>
            <person name="Castanera R."/>
            <person name="Alfaro M."/>
            <person name="Ramirez L."/>
            <person name="Pisabarro A.G."/>
            <person name="Kuo A."/>
            <person name="Tritt A."/>
            <person name="Lipzen A."/>
            <person name="He G."/>
            <person name="Yan M."/>
            <person name="Ng V."/>
            <person name="Cullen D."/>
            <person name="Martin F."/>
            <person name="Rosso M.-N."/>
            <person name="Henrissat B."/>
            <person name="Hibbett D."/>
            <person name="Martinez A.T."/>
            <person name="Grigoriev I.V."/>
        </authorList>
    </citation>
    <scope>NUCLEOTIDE SEQUENCE</scope>
    <source>
        <strain evidence="4">AH 44721</strain>
    </source>
</reference>
<proteinExistence type="predicted"/>
<keyword evidence="1" id="KW-0285">Flavoprotein</keyword>
<evidence type="ECO:0000256" key="2">
    <source>
        <dbReference type="ARBA" id="ARBA00022643"/>
    </source>
</evidence>
<dbReference type="PANTHER" id="PTHR32332:SF31">
    <property type="entry name" value="2-NITROPROPANE DIOXYGENASE FAMILY, PUTATIVE (AFU_ORTHOLOGUE AFUA_2G09850)-RELATED"/>
    <property type="match status" value="1"/>
</dbReference>
<evidence type="ECO:0000313" key="4">
    <source>
        <dbReference type="EMBL" id="KAF8910458.1"/>
    </source>
</evidence>
<gene>
    <name evidence="4" type="ORF">CPB84DRAFT_1958337</name>
</gene>
<keyword evidence="5" id="KW-1185">Reference proteome</keyword>